<comment type="similarity">
    <text evidence="2">Belongs to the DeoC/FbaB aldolase family. DeoC type 2 subfamily.</text>
</comment>
<dbReference type="PANTHER" id="PTHR10889">
    <property type="entry name" value="DEOXYRIBOSE-PHOSPHATE ALDOLASE"/>
    <property type="match status" value="1"/>
</dbReference>
<dbReference type="SMART" id="SM01133">
    <property type="entry name" value="DeoC"/>
    <property type="match status" value="1"/>
</dbReference>
<dbReference type="Pfam" id="PF01791">
    <property type="entry name" value="DeoC"/>
    <property type="match status" value="1"/>
</dbReference>
<reference evidence="10 11" key="1">
    <citation type="journal article" date="2017" name="Curr. Biol.">
        <title>The Evolution of Venom by Co-option of Single-Copy Genes.</title>
        <authorList>
            <person name="Martinson E.O."/>
            <person name="Mrinalini"/>
            <person name="Kelkar Y.D."/>
            <person name="Chang C.H."/>
            <person name="Werren J.H."/>
        </authorList>
    </citation>
    <scope>NUCLEOTIDE SEQUENCE [LARGE SCALE GENOMIC DNA]</scope>
    <source>
        <strain evidence="10 11">Alberta</strain>
        <tissue evidence="10">Whole body</tissue>
    </source>
</reference>
<comment type="pathway">
    <text evidence="1">Carbohydrate degradation; 2-deoxy-D-ribose 1-phosphate degradation; D-glyceraldehyde 3-phosphate and acetaldehyde from 2-deoxy-alpha-D-ribose 1-phosphate: step 2/2.</text>
</comment>
<gene>
    <name evidence="10" type="ORF">TSAR_010033</name>
</gene>
<dbReference type="SUPFAM" id="SSF51569">
    <property type="entry name" value="Aldolase"/>
    <property type="match status" value="1"/>
</dbReference>
<dbReference type="EMBL" id="NNAY01003363">
    <property type="protein sequence ID" value="OXU19545.1"/>
    <property type="molecule type" value="Genomic_DNA"/>
</dbReference>
<name>A0A232EMG2_9HYME</name>
<evidence type="ECO:0000313" key="10">
    <source>
        <dbReference type="EMBL" id="OXU19545.1"/>
    </source>
</evidence>
<evidence type="ECO:0000256" key="4">
    <source>
        <dbReference type="ARBA" id="ARBA00023239"/>
    </source>
</evidence>
<evidence type="ECO:0000256" key="2">
    <source>
        <dbReference type="ARBA" id="ARBA00009473"/>
    </source>
</evidence>
<dbReference type="GO" id="GO:0004139">
    <property type="term" value="F:deoxyribose-phosphate aldolase activity"/>
    <property type="evidence" value="ECO:0007669"/>
    <property type="project" value="UniProtKB-EC"/>
</dbReference>
<feature type="active site" description="Schiff-base intermediate with acetaldehyde" evidence="9">
    <location>
        <position position="216"/>
    </location>
</feature>
<sequence length="304" mass="33080">MTDENPAVAIQIEKAAKTNIDESQINNEVKKITDKANTVPDETKLELLLRGITHLDLTSLKGGETFEDIKELCQKAVNAIDVSFDGEKPVQTAAVCVFPASARDAIKALNELNSREKVKVASVAADFPAAQLPLETRLEEIRQVVDYGVDEVDIVINRKLALAHKWKELYDELTLARKACGKAKLKTILATGDLPSLQDVYTASFAAMLAGSDFIKTSTGKEAVNATLPVGVVMSKAIRDYHAVSGKKIGFKPAGGIKTSEDIVQWLTLIKEELGNDWLTKDLFRIGASSVLDDIIKTVDTLKS</sequence>
<dbReference type="GO" id="GO:0009264">
    <property type="term" value="P:deoxyribonucleotide catabolic process"/>
    <property type="evidence" value="ECO:0007669"/>
    <property type="project" value="InterPro"/>
</dbReference>
<dbReference type="InterPro" id="IPR011343">
    <property type="entry name" value="DeoC"/>
</dbReference>
<proteinExistence type="inferred from homology"/>
<keyword evidence="4" id="KW-0456">Lyase</keyword>
<dbReference type="UniPathway" id="UPA00002">
    <property type="reaction ID" value="UER00468"/>
</dbReference>
<evidence type="ECO:0000256" key="1">
    <source>
        <dbReference type="ARBA" id="ARBA00004816"/>
    </source>
</evidence>
<dbReference type="OrthoDB" id="70823at2759"/>
<dbReference type="PANTHER" id="PTHR10889:SF3">
    <property type="entry name" value="DEOXYRIBOSE-PHOSPHATE ALDOLASE"/>
    <property type="match status" value="1"/>
</dbReference>
<evidence type="ECO:0000256" key="7">
    <source>
        <dbReference type="ARBA" id="ARBA00032755"/>
    </source>
</evidence>
<dbReference type="GO" id="GO:0005737">
    <property type="term" value="C:cytoplasm"/>
    <property type="evidence" value="ECO:0007669"/>
    <property type="project" value="InterPro"/>
</dbReference>
<feature type="active site" description="Proton donor/acceptor" evidence="9">
    <location>
        <position position="252"/>
    </location>
</feature>
<evidence type="ECO:0000256" key="6">
    <source>
        <dbReference type="ARBA" id="ARBA00031814"/>
    </source>
</evidence>
<dbReference type="EC" id="4.1.2.4" evidence="3"/>
<dbReference type="Gene3D" id="3.20.20.70">
    <property type="entry name" value="Aldolase class I"/>
    <property type="match status" value="1"/>
</dbReference>
<dbReference type="STRING" id="543379.A0A232EMG2"/>
<evidence type="ECO:0000256" key="3">
    <source>
        <dbReference type="ARBA" id="ARBA00012515"/>
    </source>
</evidence>
<evidence type="ECO:0000256" key="8">
    <source>
        <dbReference type="ARBA" id="ARBA00048791"/>
    </source>
</evidence>
<dbReference type="GO" id="GO:0046386">
    <property type="term" value="P:deoxyribose phosphate catabolic process"/>
    <property type="evidence" value="ECO:0007669"/>
    <property type="project" value="UniProtKB-UniPathway"/>
</dbReference>
<evidence type="ECO:0000256" key="5">
    <source>
        <dbReference type="ARBA" id="ARBA00023270"/>
    </source>
</evidence>
<protein>
    <recommendedName>
        <fullName evidence="3">deoxyribose-phosphate aldolase</fullName>
        <ecNumber evidence="3">4.1.2.4</ecNumber>
    </recommendedName>
    <alternativeName>
        <fullName evidence="7">2-deoxy-D-ribose 5-phosphate aldolase</fullName>
    </alternativeName>
    <alternativeName>
        <fullName evidence="6">Phosphodeoxyriboaldolase</fullName>
    </alternativeName>
</protein>
<keyword evidence="11" id="KW-1185">Reference proteome</keyword>
<dbReference type="PIRSF" id="PIRSF001357">
    <property type="entry name" value="DeoC"/>
    <property type="match status" value="1"/>
</dbReference>
<dbReference type="InterPro" id="IPR013785">
    <property type="entry name" value="Aldolase_TIM"/>
</dbReference>
<dbReference type="AlphaFoldDB" id="A0A232EMG2"/>
<evidence type="ECO:0000313" key="11">
    <source>
        <dbReference type="Proteomes" id="UP000215335"/>
    </source>
</evidence>
<dbReference type="InterPro" id="IPR002915">
    <property type="entry name" value="DeoC/FbaB/LacD_aldolase"/>
</dbReference>
<comment type="caution">
    <text evidence="10">The sequence shown here is derived from an EMBL/GenBank/DDBJ whole genome shotgun (WGS) entry which is preliminary data.</text>
</comment>
<evidence type="ECO:0000256" key="9">
    <source>
        <dbReference type="PIRSR" id="PIRSR001357-50"/>
    </source>
</evidence>
<keyword evidence="5 9" id="KW-0704">Schiff base</keyword>
<dbReference type="NCBIfam" id="TIGR00126">
    <property type="entry name" value="deoC"/>
    <property type="match status" value="1"/>
</dbReference>
<comment type="catalytic activity">
    <reaction evidence="8">
        <text>2-deoxy-D-ribose 5-phosphate = D-glyceraldehyde 3-phosphate + acetaldehyde</text>
        <dbReference type="Rhea" id="RHEA:12821"/>
        <dbReference type="ChEBI" id="CHEBI:15343"/>
        <dbReference type="ChEBI" id="CHEBI:59776"/>
        <dbReference type="ChEBI" id="CHEBI:62877"/>
        <dbReference type="EC" id="4.1.2.4"/>
    </reaction>
</comment>
<dbReference type="Proteomes" id="UP000215335">
    <property type="component" value="Unassembled WGS sequence"/>
</dbReference>
<organism evidence="10 11">
    <name type="scientific">Trichomalopsis sarcophagae</name>
    <dbReference type="NCBI Taxonomy" id="543379"/>
    <lineage>
        <taxon>Eukaryota</taxon>
        <taxon>Metazoa</taxon>
        <taxon>Ecdysozoa</taxon>
        <taxon>Arthropoda</taxon>
        <taxon>Hexapoda</taxon>
        <taxon>Insecta</taxon>
        <taxon>Pterygota</taxon>
        <taxon>Neoptera</taxon>
        <taxon>Endopterygota</taxon>
        <taxon>Hymenoptera</taxon>
        <taxon>Apocrita</taxon>
        <taxon>Proctotrupomorpha</taxon>
        <taxon>Chalcidoidea</taxon>
        <taxon>Pteromalidae</taxon>
        <taxon>Pteromalinae</taxon>
        <taxon>Trichomalopsis</taxon>
    </lineage>
</organism>
<dbReference type="GO" id="GO:0016052">
    <property type="term" value="P:carbohydrate catabolic process"/>
    <property type="evidence" value="ECO:0007669"/>
    <property type="project" value="TreeGrafter"/>
</dbReference>
<accession>A0A232EMG2</accession>